<evidence type="ECO:0000313" key="7">
    <source>
        <dbReference type="EMBL" id="KAK2993998.1"/>
    </source>
</evidence>
<keyword evidence="8" id="KW-1185">Reference proteome</keyword>
<dbReference type="Proteomes" id="UP001187471">
    <property type="component" value="Unassembled WGS sequence"/>
</dbReference>
<dbReference type="Pfam" id="PF04434">
    <property type="entry name" value="SWIM"/>
    <property type="match status" value="1"/>
</dbReference>
<feature type="region of interest" description="Disordered" evidence="5">
    <location>
        <begin position="434"/>
        <end position="491"/>
    </location>
</feature>
<evidence type="ECO:0000256" key="2">
    <source>
        <dbReference type="ARBA" id="ARBA00022771"/>
    </source>
</evidence>
<dbReference type="InterPro" id="IPR018289">
    <property type="entry name" value="MULE_transposase_dom"/>
</dbReference>
<keyword evidence="3" id="KW-0862">Zinc</keyword>
<comment type="caution">
    <text evidence="7">The sequence shown here is derived from an EMBL/GenBank/DDBJ whole genome shotgun (WGS) entry which is preliminary data.</text>
</comment>
<organism evidence="7 8">
    <name type="scientific">Escallonia rubra</name>
    <dbReference type="NCBI Taxonomy" id="112253"/>
    <lineage>
        <taxon>Eukaryota</taxon>
        <taxon>Viridiplantae</taxon>
        <taxon>Streptophyta</taxon>
        <taxon>Embryophyta</taxon>
        <taxon>Tracheophyta</taxon>
        <taxon>Spermatophyta</taxon>
        <taxon>Magnoliopsida</taxon>
        <taxon>eudicotyledons</taxon>
        <taxon>Gunneridae</taxon>
        <taxon>Pentapetalae</taxon>
        <taxon>asterids</taxon>
        <taxon>campanulids</taxon>
        <taxon>Escalloniales</taxon>
        <taxon>Escalloniaceae</taxon>
        <taxon>Escallonia</taxon>
    </lineage>
</organism>
<dbReference type="InterPro" id="IPR006564">
    <property type="entry name" value="Znf_PMZ"/>
</dbReference>
<evidence type="ECO:0000256" key="4">
    <source>
        <dbReference type="PROSITE-ProRule" id="PRU00325"/>
    </source>
</evidence>
<protein>
    <recommendedName>
        <fullName evidence="6">SWIM-type domain-containing protein</fullName>
    </recommendedName>
</protein>
<dbReference type="PROSITE" id="PS50966">
    <property type="entry name" value="ZF_SWIM"/>
    <property type="match status" value="1"/>
</dbReference>
<gene>
    <name evidence="7" type="ORF">RJ640_005870</name>
</gene>
<evidence type="ECO:0000256" key="3">
    <source>
        <dbReference type="ARBA" id="ARBA00022833"/>
    </source>
</evidence>
<sequence>MRMDYELFGDIVTFDTTFATNKDHRPLGVFIGFNHYREQVIFGASLLYDETQASFNWVFSTFLEARDFKKPTTLFTDQDIAMGNAISVVMPEVRHGLCTFHIMQNAIKHLGNLMKDDSCFLSDFKALMFEYEDVTKFEKEWEALLKKYKVHGHSWLERTYALKEKWARCYMKTTITLGVRSTQLSESMNAKLKKSLKSKLDIPTFFKLFAMVVSDKRYREVEAEYNAKEKMLRVKVSCLPLLNQAGKVYTPKIFELFQRQWEKSLLALVGNKQERGRLQENLIVSCDEEGEYVVTHDEENATLSCSCNKFETVGILCGHALKVLDVLGIKYIPETYILKRWTRGALDEDGLDVHRSGVLDVSDRYRELWPDAVRLAHKASEFKDGYLLYKTKMKELDKEIEELRKKHYECADHGCEPNGNKGVDKNAIESLVGNVKGIKKRDGPQKGRSKRHKSWVEKQPKKRKQMMTNSLGCPNHDKENQDPSLPHEAGLDDTLLSSLSQGSNRAQFNGKKVMGEFNMLGSNHIQSGGERGERVFGDLNVLSIVFILEEQVRGRATGLLLVKATTGTGKTVAYLAQVIHHLQSKDPRVQHSDGTFASCCWKTNLVIRKAFEHQVQRFHNLTTNPPIFEFGQPFYGDFLCALLNTDFNRSSRIRNVATLTRPGLHHVFTAFSPPAFENDSDNFDYISINSWGDDPLAQNMDFPMEMDLSAKLIPSPISSQPSFDNSELFSHLFDSLAPHYSTTDSDFHSVVSGASDSGCD</sequence>
<dbReference type="InterPro" id="IPR007527">
    <property type="entry name" value="Znf_SWIM"/>
</dbReference>
<dbReference type="PANTHER" id="PTHR47718">
    <property type="entry name" value="OS01G0519700 PROTEIN"/>
    <property type="match status" value="1"/>
</dbReference>
<dbReference type="AlphaFoldDB" id="A0AA88S0R4"/>
<keyword evidence="1" id="KW-0479">Metal-binding</keyword>
<dbReference type="GO" id="GO:0008270">
    <property type="term" value="F:zinc ion binding"/>
    <property type="evidence" value="ECO:0007669"/>
    <property type="project" value="UniProtKB-KW"/>
</dbReference>
<proteinExistence type="predicted"/>
<reference evidence="7" key="1">
    <citation type="submission" date="2022-12" db="EMBL/GenBank/DDBJ databases">
        <title>Draft genome assemblies for two species of Escallonia (Escalloniales).</title>
        <authorList>
            <person name="Chanderbali A."/>
            <person name="Dervinis C."/>
            <person name="Anghel I."/>
            <person name="Soltis D."/>
            <person name="Soltis P."/>
            <person name="Zapata F."/>
        </authorList>
    </citation>
    <scope>NUCLEOTIDE SEQUENCE</scope>
    <source>
        <strain evidence="7">UCBG92.1500</strain>
        <tissue evidence="7">Leaf</tissue>
    </source>
</reference>
<dbReference type="PANTHER" id="PTHR47718:SF2">
    <property type="entry name" value="PROTEIN FAR1-RELATED SEQUENCE 5-LIKE"/>
    <property type="match status" value="1"/>
</dbReference>
<evidence type="ECO:0000313" key="8">
    <source>
        <dbReference type="Proteomes" id="UP001187471"/>
    </source>
</evidence>
<evidence type="ECO:0000256" key="1">
    <source>
        <dbReference type="ARBA" id="ARBA00022723"/>
    </source>
</evidence>
<keyword evidence="2 4" id="KW-0863">Zinc-finger</keyword>
<dbReference type="EMBL" id="JAVXUO010000253">
    <property type="protein sequence ID" value="KAK2993998.1"/>
    <property type="molecule type" value="Genomic_DNA"/>
</dbReference>
<evidence type="ECO:0000256" key="5">
    <source>
        <dbReference type="SAM" id="MobiDB-lite"/>
    </source>
</evidence>
<accession>A0AA88S0R4</accession>
<dbReference type="Pfam" id="PF10551">
    <property type="entry name" value="MULE"/>
    <property type="match status" value="1"/>
</dbReference>
<evidence type="ECO:0000259" key="6">
    <source>
        <dbReference type="PROSITE" id="PS50966"/>
    </source>
</evidence>
<name>A0AA88S0R4_9ASTE</name>
<feature type="domain" description="SWIM-type" evidence="6">
    <location>
        <begin position="292"/>
        <end position="328"/>
    </location>
</feature>
<dbReference type="SMART" id="SM00575">
    <property type="entry name" value="ZnF_PMZ"/>
    <property type="match status" value="1"/>
</dbReference>